<keyword evidence="2" id="KW-1185">Reference proteome</keyword>
<reference evidence="1 2" key="1">
    <citation type="submission" date="2023-12" db="EMBL/GenBank/DDBJ databases">
        <title>Genomic sequences of Capnocytophaga and Parvimonas strains.</title>
        <authorList>
            <person name="Watt R.M."/>
            <person name="Wang M."/>
            <person name="Yang T."/>
            <person name="Tong W.M."/>
        </authorList>
    </citation>
    <scope>NUCLEOTIDE SEQUENCE [LARGE SCALE GENOMIC DNA]</scope>
    <source>
        <strain evidence="1 2">CCUG 13156</strain>
    </source>
</reference>
<evidence type="ECO:0008006" key="3">
    <source>
        <dbReference type="Google" id="ProtNLM"/>
    </source>
</evidence>
<dbReference type="Proteomes" id="UP001324270">
    <property type="component" value="Unassembled WGS sequence"/>
</dbReference>
<gene>
    <name evidence="1" type="ORF">VJJ49_00655</name>
</gene>
<name>A0ABU5Y5S1_9FLAO</name>
<dbReference type="EMBL" id="JAYKBV010000001">
    <property type="protein sequence ID" value="MEB3039206.1"/>
    <property type="molecule type" value="Genomic_DNA"/>
</dbReference>
<evidence type="ECO:0000313" key="2">
    <source>
        <dbReference type="Proteomes" id="UP001324270"/>
    </source>
</evidence>
<accession>A0ABU5Y5S1</accession>
<sequence>MKKFSIKNDIINQEWVKDNLDRRDYEVKGDDIIITYFEEMQKNDILHAISEKTYDVVFNDDSDSNSKGFESTLEYCKNYILAFNGSNHSYFADYKGGIVQVVCNETGDVMYEEEVR</sequence>
<evidence type="ECO:0000313" key="1">
    <source>
        <dbReference type="EMBL" id="MEB3039206.1"/>
    </source>
</evidence>
<dbReference type="RefSeq" id="WP_323978605.1">
    <property type="nucleotide sequence ID" value="NZ_JAYKBV010000001.1"/>
</dbReference>
<protein>
    <recommendedName>
        <fullName evidence="3">Phage protein</fullName>
    </recommendedName>
</protein>
<comment type="caution">
    <text evidence="1">The sequence shown here is derived from an EMBL/GenBank/DDBJ whole genome shotgun (WGS) entry which is preliminary data.</text>
</comment>
<proteinExistence type="predicted"/>
<organism evidence="1 2">
    <name type="scientific">Capnocytophaga gingivalis</name>
    <dbReference type="NCBI Taxonomy" id="1017"/>
    <lineage>
        <taxon>Bacteria</taxon>
        <taxon>Pseudomonadati</taxon>
        <taxon>Bacteroidota</taxon>
        <taxon>Flavobacteriia</taxon>
        <taxon>Flavobacteriales</taxon>
        <taxon>Flavobacteriaceae</taxon>
        <taxon>Capnocytophaga</taxon>
    </lineage>
</organism>